<evidence type="ECO:0000313" key="2">
    <source>
        <dbReference type="Proteomes" id="UP001060085"/>
    </source>
</evidence>
<gene>
    <name evidence="1" type="ORF">M9H77_00927</name>
</gene>
<dbReference type="Proteomes" id="UP001060085">
    <property type="component" value="Linkage Group LG01"/>
</dbReference>
<accession>A0ACC0C430</accession>
<protein>
    <submittedName>
        <fullName evidence="1">Uncharacterized protein</fullName>
    </submittedName>
</protein>
<sequence length="144" mass="17337">MRSTEPKNLFIWLVFSFYLFQVMQKVQGQKYRVEIRNSLPNNSKNLEFRCQSKDHDLGYHTLPPEGDFHWDFSEKVFRNTLFFCHFYWGPKNSVFDVYTWDLAKNFCGTTLFSLNKCIWFVAEDGFSLYKSIGKDQGLKMMHRW</sequence>
<proteinExistence type="predicted"/>
<dbReference type="EMBL" id="CM044701">
    <property type="protein sequence ID" value="KAI5679700.1"/>
    <property type="molecule type" value="Genomic_DNA"/>
</dbReference>
<evidence type="ECO:0000313" key="1">
    <source>
        <dbReference type="EMBL" id="KAI5679700.1"/>
    </source>
</evidence>
<keyword evidence="2" id="KW-1185">Reference proteome</keyword>
<organism evidence="1 2">
    <name type="scientific">Catharanthus roseus</name>
    <name type="common">Madagascar periwinkle</name>
    <name type="synonym">Vinca rosea</name>
    <dbReference type="NCBI Taxonomy" id="4058"/>
    <lineage>
        <taxon>Eukaryota</taxon>
        <taxon>Viridiplantae</taxon>
        <taxon>Streptophyta</taxon>
        <taxon>Embryophyta</taxon>
        <taxon>Tracheophyta</taxon>
        <taxon>Spermatophyta</taxon>
        <taxon>Magnoliopsida</taxon>
        <taxon>eudicotyledons</taxon>
        <taxon>Gunneridae</taxon>
        <taxon>Pentapetalae</taxon>
        <taxon>asterids</taxon>
        <taxon>lamiids</taxon>
        <taxon>Gentianales</taxon>
        <taxon>Apocynaceae</taxon>
        <taxon>Rauvolfioideae</taxon>
        <taxon>Vinceae</taxon>
        <taxon>Catharanthinae</taxon>
        <taxon>Catharanthus</taxon>
    </lineage>
</organism>
<reference evidence="2" key="1">
    <citation type="journal article" date="2023" name="Nat. Plants">
        <title>Single-cell RNA sequencing provides a high-resolution roadmap for understanding the multicellular compartmentation of specialized metabolism.</title>
        <authorList>
            <person name="Sun S."/>
            <person name="Shen X."/>
            <person name="Li Y."/>
            <person name="Li Y."/>
            <person name="Wang S."/>
            <person name="Li R."/>
            <person name="Zhang H."/>
            <person name="Shen G."/>
            <person name="Guo B."/>
            <person name="Wei J."/>
            <person name="Xu J."/>
            <person name="St-Pierre B."/>
            <person name="Chen S."/>
            <person name="Sun C."/>
        </authorList>
    </citation>
    <scope>NUCLEOTIDE SEQUENCE [LARGE SCALE GENOMIC DNA]</scope>
</reference>
<comment type="caution">
    <text evidence="1">The sequence shown here is derived from an EMBL/GenBank/DDBJ whole genome shotgun (WGS) entry which is preliminary data.</text>
</comment>
<name>A0ACC0C430_CATRO</name>